<gene>
    <name evidence="3" type="ORF">EL18_00599</name>
</gene>
<feature type="transmembrane region" description="Helical" evidence="1">
    <location>
        <begin position="39"/>
        <end position="60"/>
    </location>
</feature>
<proteinExistence type="predicted"/>
<dbReference type="EMBL" id="JMQM01000001">
    <property type="protein sequence ID" value="KFB09583.1"/>
    <property type="molecule type" value="Genomic_DNA"/>
</dbReference>
<name>A0A084U9E7_9HYPH</name>
<evidence type="ECO:0000256" key="1">
    <source>
        <dbReference type="SAM" id="Phobius"/>
    </source>
</evidence>
<evidence type="ECO:0000313" key="4">
    <source>
        <dbReference type="Proteomes" id="UP000053675"/>
    </source>
</evidence>
<dbReference type="PATRIC" id="fig|472175.3.peg.620"/>
<dbReference type="PANTHER" id="PTHR42709:SF4">
    <property type="entry name" value="INNER MEMBRANE PROTEIN YQAA"/>
    <property type="match status" value="1"/>
</dbReference>
<accession>A0A084U9E7</accession>
<dbReference type="Proteomes" id="UP000053675">
    <property type="component" value="Unassembled WGS sequence"/>
</dbReference>
<sequence>MNTVLALGSLFLISFAAATILPAQSEAVLAGMYVAGHPLVALVIVASIGNTLGAVVNWILGRAIENYRHKSWFPVSPAALDKASRWYHRWGRWSLLLSWAPLGGDALTVAAGVLREPLWSFTILVAIAKTGRYIVLAALLSGFVG</sequence>
<feature type="transmembrane region" description="Helical" evidence="1">
    <location>
        <begin position="93"/>
        <end position="113"/>
    </location>
</feature>
<keyword evidence="4" id="KW-1185">Reference proteome</keyword>
<keyword evidence="1" id="KW-0812">Transmembrane</keyword>
<comment type="caution">
    <text evidence="3">The sequence shown here is derived from an EMBL/GenBank/DDBJ whole genome shotgun (WGS) entry which is preliminary data.</text>
</comment>
<keyword evidence="1" id="KW-0472">Membrane</keyword>
<feature type="domain" description="VTT" evidence="2">
    <location>
        <begin position="27"/>
        <end position="139"/>
    </location>
</feature>
<feature type="transmembrane region" description="Helical" evidence="1">
    <location>
        <begin position="119"/>
        <end position="144"/>
    </location>
</feature>
<evidence type="ECO:0000259" key="2">
    <source>
        <dbReference type="Pfam" id="PF09335"/>
    </source>
</evidence>
<dbReference type="InterPro" id="IPR051311">
    <property type="entry name" value="DedA_domain"/>
</dbReference>
<keyword evidence="1" id="KW-1133">Transmembrane helix</keyword>
<dbReference type="STRING" id="472175.EL18_00599"/>
<dbReference type="OrthoDB" id="9814483at2"/>
<protein>
    <recommendedName>
        <fullName evidence="2">VTT domain-containing protein</fullName>
    </recommendedName>
</protein>
<organism evidence="3 4">
    <name type="scientific">Nitratireductor basaltis</name>
    <dbReference type="NCBI Taxonomy" id="472175"/>
    <lineage>
        <taxon>Bacteria</taxon>
        <taxon>Pseudomonadati</taxon>
        <taxon>Pseudomonadota</taxon>
        <taxon>Alphaproteobacteria</taxon>
        <taxon>Hyphomicrobiales</taxon>
        <taxon>Phyllobacteriaceae</taxon>
        <taxon>Nitratireductor</taxon>
    </lineage>
</organism>
<evidence type="ECO:0000313" key="3">
    <source>
        <dbReference type="EMBL" id="KFB09583.1"/>
    </source>
</evidence>
<dbReference type="Pfam" id="PF09335">
    <property type="entry name" value="VTT_dom"/>
    <property type="match status" value="1"/>
</dbReference>
<dbReference type="PANTHER" id="PTHR42709">
    <property type="entry name" value="ALKALINE PHOSPHATASE LIKE PROTEIN"/>
    <property type="match status" value="1"/>
</dbReference>
<dbReference type="RefSeq" id="WP_036479637.1">
    <property type="nucleotide sequence ID" value="NZ_JMQM01000001.1"/>
</dbReference>
<reference evidence="3 4" key="1">
    <citation type="submission" date="2014-05" db="EMBL/GenBank/DDBJ databases">
        <title>Draft Genome Sequence of Nitratireductor basaltis Strain UMTGB225, A Marine Bacterium Isolated from Green Barrel Tunicate.</title>
        <authorList>
            <person name="Gan H.Y."/>
        </authorList>
    </citation>
    <scope>NUCLEOTIDE SEQUENCE [LARGE SCALE GENOMIC DNA]</scope>
    <source>
        <strain evidence="3 4">UMTGB225</strain>
    </source>
</reference>
<dbReference type="AlphaFoldDB" id="A0A084U9E7"/>
<dbReference type="InterPro" id="IPR032816">
    <property type="entry name" value="VTT_dom"/>
</dbReference>
<dbReference type="eggNOG" id="COG1238">
    <property type="taxonomic scope" value="Bacteria"/>
</dbReference>